<dbReference type="Proteomes" id="UP000265120">
    <property type="component" value="Chromosome 12"/>
</dbReference>
<dbReference type="GO" id="GO:0001940">
    <property type="term" value="C:male pronucleus"/>
    <property type="evidence" value="ECO:0007669"/>
    <property type="project" value="TreeGrafter"/>
</dbReference>
<evidence type="ECO:0000256" key="2">
    <source>
        <dbReference type="ARBA" id="ARBA00004496"/>
    </source>
</evidence>
<sequence length="238" mass="26684">MVQQEIVVIAVSSQPGSALFPASYLQAGDKAERCGRDSWWLGAMRDTPHPGLYHVPDFIEEAERNPVKKTYGFKGVGREARTLTAGGGDLLLPGAYEHTDFIQQGQKHQASYSFKNCPRPDIVTLGVRDKHLKTSPCDYNVTERPVEKLPCRHVMFRSTVQRIVFPPRGGLAPGHYSPQTRREGGVTSCFRSTVPRLYYVHPKTPGPGAYDPDWKLDVGHRNTEVMDPSFSLYFRNIP</sequence>
<accession>A0A3P8UKS5</accession>
<dbReference type="GeneTree" id="ENSGT00940000167263"/>
<dbReference type="AlphaFoldDB" id="A0A3P8UKS5"/>
<keyword evidence="4" id="KW-0539">Nucleus</keyword>
<dbReference type="GO" id="GO:0001939">
    <property type="term" value="C:female pronucleus"/>
    <property type="evidence" value="ECO:0007669"/>
    <property type="project" value="TreeGrafter"/>
</dbReference>
<keyword evidence="3" id="KW-0963">Cytoplasm</keyword>
<dbReference type="Ensembl" id="ENSCSET00000000918.1">
    <property type="protein sequence ID" value="ENSCSEP00000000890.1"/>
    <property type="gene ID" value="ENSCSEG00000000630.1"/>
</dbReference>
<dbReference type="InterPro" id="IPR010736">
    <property type="entry name" value="SHIPPO-rpt"/>
</dbReference>
<dbReference type="PANTHER" id="PTHR35678">
    <property type="entry name" value="PROTEIN STPG4"/>
    <property type="match status" value="1"/>
</dbReference>
<name>A0A3P8UKS5_CYNSE</name>
<keyword evidence="6" id="KW-1185">Reference proteome</keyword>
<dbReference type="PANTHER" id="PTHR35678:SF1">
    <property type="entry name" value="PROTEIN STPG4"/>
    <property type="match status" value="1"/>
</dbReference>
<dbReference type="GO" id="GO:0044727">
    <property type="term" value="P:epigenetic programing of male pronucleus"/>
    <property type="evidence" value="ECO:0007669"/>
    <property type="project" value="TreeGrafter"/>
</dbReference>
<dbReference type="GO" id="GO:0003682">
    <property type="term" value="F:chromatin binding"/>
    <property type="evidence" value="ECO:0007669"/>
    <property type="project" value="TreeGrafter"/>
</dbReference>
<dbReference type="OMA" id="PCHYNVT"/>
<evidence type="ECO:0000256" key="1">
    <source>
        <dbReference type="ARBA" id="ARBA00004123"/>
    </source>
</evidence>
<dbReference type="GO" id="GO:0005737">
    <property type="term" value="C:cytoplasm"/>
    <property type="evidence" value="ECO:0007669"/>
    <property type="project" value="UniProtKB-SubCell"/>
</dbReference>
<reference evidence="5 6" key="1">
    <citation type="journal article" date="2014" name="Nat. Genet.">
        <title>Whole-genome sequence of a flatfish provides insights into ZW sex chromosome evolution and adaptation to a benthic lifestyle.</title>
        <authorList>
            <person name="Chen S."/>
            <person name="Zhang G."/>
            <person name="Shao C."/>
            <person name="Huang Q."/>
            <person name="Liu G."/>
            <person name="Zhang P."/>
            <person name="Song W."/>
            <person name="An N."/>
            <person name="Chalopin D."/>
            <person name="Volff J.N."/>
            <person name="Hong Y."/>
            <person name="Li Q."/>
            <person name="Sha Z."/>
            <person name="Zhou H."/>
            <person name="Xie M."/>
            <person name="Yu Q."/>
            <person name="Liu Y."/>
            <person name="Xiang H."/>
            <person name="Wang N."/>
            <person name="Wu K."/>
            <person name="Yang C."/>
            <person name="Zhou Q."/>
            <person name="Liao X."/>
            <person name="Yang L."/>
            <person name="Hu Q."/>
            <person name="Zhang J."/>
            <person name="Meng L."/>
            <person name="Jin L."/>
            <person name="Tian Y."/>
            <person name="Lian J."/>
            <person name="Yang J."/>
            <person name="Miao G."/>
            <person name="Liu S."/>
            <person name="Liang Z."/>
            <person name="Yan F."/>
            <person name="Li Y."/>
            <person name="Sun B."/>
            <person name="Zhang H."/>
            <person name="Zhang J."/>
            <person name="Zhu Y."/>
            <person name="Du M."/>
            <person name="Zhao Y."/>
            <person name="Schartl M."/>
            <person name="Tang Q."/>
            <person name="Wang J."/>
        </authorList>
    </citation>
    <scope>NUCLEOTIDE SEQUENCE</scope>
</reference>
<evidence type="ECO:0000313" key="6">
    <source>
        <dbReference type="Proteomes" id="UP000265120"/>
    </source>
</evidence>
<dbReference type="GO" id="GO:0042393">
    <property type="term" value="F:histone binding"/>
    <property type="evidence" value="ECO:0007669"/>
    <property type="project" value="TreeGrafter"/>
</dbReference>
<reference evidence="5" key="3">
    <citation type="submission" date="2025-09" db="UniProtKB">
        <authorList>
            <consortium name="Ensembl"/>
        </authorList>
    </citation>
    <scope>IDENTIFICATION</scope>
</reference>
<protein>
    <submittedName>
        <fullName evidence="5">Si:ch211-93n23.7</fullName>
    </submittedName>
</protein>
<evidence type="ECO:0000313" key="5">
    <source>
        <dbReference type="Ensembl" id="ENSCSEP00000000890.1"/>
    </source>
</evidence>
<evidence type="ECO:0000256" key="4">
    <source>
        <dbReference type="ARBA" id="ARBA00023242"/>
    </source>
</evidence>
<dbReference type="Pfam" id="PF07004">
    <property type="entry name" value="SHIPPO-rpt"/>
    <property type="match status" value="1"/>
</dbReference>
<proteinExistence type="predicted"/>
<reference evidence="5" key="2">
    <citation type="submission" date="2025-08" db="UniProtKB">
        <authorList>
            <consortium name="Ensembl"/>
        </authorList>
    </citation>
    <scope>IDENTIFICATION</scope>
</reference>
<organism evidence="5 6">
    <name type="scientific">Cynoglossus semilaevis</name>
    <name type="common">Tongue sole</name>
    <dbReference type="NCBI Taxonomy" id="244447"/>
    <lineage>
        <taxon>Eukaryota</taxon>
        <taxon>Metazoa</taxon>
        <taxon>Chordata</taxon>
        <taxon>Craniata</taxon>
        <taxon>Vertebrata</taxon>
        <taxon>Euteleostomi</taxon>
        <taxon>Actinopterygii</taxon>
        <taxon>Neopterygii</taxon>
        <taxon>Teleostei</taxon>
        <taxon>Neoteleostei</taxon>
        <taxon>Acanthomorphata</taxon>
        <taxon>Carangaria</taxon>
        <taxon>Pleuronectiformes</taxon>
        <taxon>Pleuronectoidei</taxon>
        <taxon>Cynoglossidae</taxon>
        <taxon>Cynoglossinae</taxon>
        <taxon>Cynoglossus</taxon>
    </lineage>
</organism>
<evidence type="ECO:0000256" key="3">
    <source>
        <dbReference type="ARBA" id="ARBA00022490"/>
    </source>
</evidence>
<dbReference type="InParanoid" id="A0A3P8UKS5"/>
<dbReference type="GO" id="GO:0042585">
    <property type="term" value="C:germinal vesicle"/>
    <property type="evidence" value="ECO:0007669"/>
    <property type="project" value="TreeGrafter"/>
</dbReference>
<comment type="subcellular location">
    <subcellularLocation>
        <location evidence="2">Cytoplasm</location>
    </subcellularLocation>
    <subcellularLocation>
        <location evidence="1">Nucleus</location>
    </subcellularLocation>
</comment>